<keyword evidence="2" id="KW-1185">Reference proteome</keyword>
<reference evidence="1 2" key="1">
    <citation type="submission" date="2017-06" db="EMBL/GenBank/DDBJ databases">
        <title>Genome sequencing of cyanobaciteial culture collection at National Institute for Environmental Studies (NIES).</title>
        <authorList>
            <person name="Hirose Y."/>
            <person name="Shimura Y."/>
            <person name="Fujisawa T."/>
            <person name="Nakamura Y."/>
            <person name="Kawachi M."/>
        </authorList>
    </citation>
    <scope>NUCLEOTIDE SEQUENCE [LARGE SCALE GENOMIC DNA]</scope>
    <source>
        <strain evidence="1 2">NIES-21</strain>
        <plasmid evidence="2">Plasmid2 dna</plasmid>
    </source>
</reference>
<proteinExistence type="predicted"/>
<evidence type="ECO:0000313" key="1">
    <source>
        <dbReference type="EMBL" id="BAY20081.1"/>
    </source>
</evidence>
<dbReference type="Proteomes" id="UP000218287">
    <property type="component" value="Plasmid Plasmid2 dna"/>
</dbReference>
<geneLocation type="plasmid" evidence="2">
    <name>Plasmid2 dna</name>
</geneLocation>
<name>A0A1Z4GRD4_9CYAN</name>
<evidence type="ECO:0000313" key="2">
    <source>
        <dbReference type="Proteomes" id="UP000218287"/>
    </source>
</evidence>
<keyword evidence="1" id="KW-0614">Plasmid</keyword>
<dbReference type="EMBL" id="AP018176">
    <property type="protein sequence ID" value="BAY20081.1"/>
    <property type="molecule type" value="Genomic_DNA"/>
</dbReference>
<sequence length="47" mass="5453">MQKMNERVSYPGTNIKCSYEELLHLQAKQIAMVVCGEISDYYSPDLR</sequence>
<dbReference type="AlphaFoldDB" id="A0A1Z4GRD4"/>
<accession>A0A1Z4GRD4</accession>
<gene>
    <name evidence="1" type="ORF">NIES21_59510</name>
</gene>
<organism evidence="1 2">
    <name type="scientific">Anabaenopsis circularis NIES-21</name>
    <dbReference type="NCBI Taxonomy" id="1085406"/>
    <lineage>
        <taxon>Bacteria</taxon>
        <taxon>Bacillati</taxon>
        <taxon>Cyanobacteriota</taxon>
        <taxon>Cyanophyceae</taxon>
        <taxon>Nostocales</taxon>
        <taxon>Nodulariaceae</taxon>
        <taxon>Anabaenopsis</taxon>
    </lineage>
</organism>
<protein>
    <submittedName>
        <fullName evidence="1">Uncharacterized protein</fullName>
    </submittedName>
</protein>